<dbReference type="VEuPathDB" id="AmoebaDB:ACA1_035600"/>
<dbReference type="InterPro" id="IPR052535">
    <property type="entry name" value="Bacilysin_H2HPP_isomerase"/>
</dbReference>
<evidence type="ECO:0000259" key="1">
    <source>
        <dbReference type="Pfam" id="PF07883"/>
    </source>
</evidence>
<dbReference type="SUPFAM" id="SSF51182">
    <property type="entry name" value="RmlC-like cupins"/>
    <property type="match status" value="1"/>
</dbReference>
<accession>L8HAL8</accession>
<dbReference type="AlphaFoldDB" id="L8HAL8"/>
<dbReference type="Gene3D" id="2.60.120.10">
    <property type="entry name" value="Jelly Rolls"/>
    <property type="match status" value="1"/>
</dbReference>
<gene>
    <name evidence="2" type="ORF">ACA1_035600</name>
</gene>
<dbReference type="InterPro" id="IPR011051">
    <property type="entry name" value="RmlC_Cupin_sf"/>
</dbReference>
<dbReference type="Pfam" id="PF07883">
    <property type="entry name" value="Cupin_2"/>
    <property type="match status" value="1"/>
</dbReference>
<name>L8HAL8_ACACF</name>
<feature type="domain" description="Cupin type-2" evidence="1">
    <location>
        <begin position="15"/>
        <end position="79"/>
    </location>
</feature>
<sequence>MRKKLEAEGYSVSQYTYPPGTYFAPHTHKVEKKDAVVSGRFKMTMFGNTFVLEAGYCLLVPAGALHTAEVVGDEPVVSLDSKKH</sequence>
<dbReference type="GeneID" id="14923158"/>
<dbReference type="InterPro" id="IPR013096">
    <property type="entry name" value="Cupin_2"/>
</dbReference>
<organism evidence="2 3">
    <name type="scientific">Acanthamoeba castellanii (strain ATCC 30010 / Neff)</name>
    <dbReference type="NCBI Taxonomy" id="1257118"/>
    <lineage>
        <taxon>Eukaryota</taxon>
        <taxon>Amoebozoa</taxon>
        <taxon>Discosea</taxon>
        <taxon>Longamoebia</taxon>
        <taxon>Centramoebida</taxon>
        <taxon>Acanthamoebidae</taxon>
        <taxon>Acanthamoeba</taxon>
    </lineage>
</organism>
<dbReference type="KEGG" id="acan:ACA1_035600"/>
<keyword evidence="3" id="KW-1185">Reference proteome</keyword>
<evidence type="ECO:0000313" key="2">
    <source>
        <dbReference type="EMBL" id="ELR22230.1"/>
    </source>
</evidence>
<protein>
    <submittedName>
        <fullName evidence="2">Cupin domain containing protein</fullName>
    </submittedName>
</protein>
<dbReference type="RefSeq" id="XP_004348744.1">
    <property type="nucleotide sequence ID" value="XM_004348694.1"/>
</dbReference>
<dbReference type="PANTHER" id="PTHR40112">
    <property type="entry name" value="H2HPP ISOMERASE"/>
    <property type="match status" value="1"/>
</dbReference>
<dbReference type="OrthoDB" id="1161823at2759"/>
<dbReference type="InterPro" id="IPR014710">
    <property type="entry name" value="RmlC-like_jellyroll"/>
</dbReference>
<reference evidence="2 3" key="1">
    <citation type="journal article" date="2013" name="Genome Biol.">
        <title>Genome of Acanthamoeba castellanii highlights extensive lateral gene transfer and early evolution of tyrosine kinase signaling.</title>
        <authorList>
            <person name="Clarke M."/>
            <person name="Lohan A.J."/>
            <person name="Liu B."/>
            <person name="Lagkouvardos I."/>
            <person name="Roy S."/>
            <person name="Zafar N."/>
            <person name="Bertelli C."/>
            <person name="Schilde C."/>
            <person name="Kianianmomeni A."/>
            <person name="Burglin T.R."/>
            <person name="Frech C."/>
            <person name="Turcotte B."/>
            <person name="Kopec K.O."/>
            <person name="Synnott J.M."/>
            <person name="Choo C."/>
            <person name="Paponov I."/>
            <person name="Finkler A."/>
            <person name="Soon Heng Tan C."/>
            <person name="Hutchins A.P."/>
            <person name="Weinmeier T."/>
            <person name="Rattei T."/>
            <person name="Chu J.S."/>
            <person name="Gimenez G."/>
            <person name="Irimia M."/>
            <person name="Rigden D.J."/>
            <person name="Fitzpatrick D.A."/>
            <person name="Lorenzo-Morales J."/>
            <person name="Bateman A."/>
            <person name="Chiu C.H."/>
            <person name="Tang P."/>
            <person name="Hegemann P."/>
            <person name="Fromm H."/>
            <person name="Raoult D."/>
            <person name="Greub G."/>
            <person name="Miranda-Saavedra D."/>
            <person name="Chen N."/>
            <person name="Nash P."/>
            <person name="Ginger M.L."/>
            <person name="Horn M."/>
            <person name="Schaap P."/>
            <person name="Caler L."/>
            <person name="Loftus B."/>
        </authorList>
    </citation>
    <scope>NUCLEOTIDE SEQUENCE [LARGE SCALE GENOMIC DNA]</scope>
    <source>
        <strain evidence="2 3">Neff</strain>
    </source>
</reference>
<proteinExistence type="predicted"/>
<dbReference type="PANTHER" id="PTHR40112:SF1">
    <property type="entry name" value="H2HPP ISOMERASE"/>
    <property type="match status" value="1"/>
</dbReference>
<evidence type="ECO:0000313" key="3">
    <source>
        <dbReference type="Proteomes" id="UP000011083"/>
    </source>
</evidence>
<dbReference type="EMBL" id="KB007886">
    <property type="protein sequence ID" value="ELR22230.1"/>
    <property type="molecule type" value="Genomic_DNA"/>
</dbReference>
<dbReference type="Proteomes" id="UP000011083">
    <property type="component" value="Unassembled WGS sequence"/>
</dbReference>